<organism evidence="2 3">
    <name type="scientific">Paenibacillus aurantiacus</name>
    <dbReference type="NCBI Taxonomy" id="1936118"/>
    <lineage>
        <taxon>Bacteria</taxon>
        <taxon>Bacillati</taxon>
        <taxon>Bacillota</taxon>
        <taxon>Bacilli</taxon>
        <taxon>Bacillales</taxon>
        <taxon>Paenibacillaceae</taxon>
        <taxon>Paenibacillus</taxon>
    </lineage>
</organism>
<feature type="transmembrane region" description="Helical" evidence="1">
    <location>
        <begin position="98"/>
        <end position="118"/>
    </location>
</feature>
<gene>
    <name evidence="2" type="ORF">ACFFSY_02845</name>
</gene>
<dbReference type="Pfam" id="PF11345">
    <property type="entry name" value="DUF3147"/>
    <property type="match status" value="1"/>
</dbReference>
<name>A0ABV5KI26_9BACL</name>
<accession>A0ABV5KI26</accession>
<proteinExistence type="predicted"/>
<protein>
    <submittedName>
        <fullName evidence="2">DUF3147 family protein</fullName>
    </submittedName>
</protein>
<keyword evidence="1" id="KW-1133">Transmembrane helix</keyword>
<comment type="caution">
    <text evidence="2">The sequence shown here is derived from an EMBL/GenBank/DDBJ whole genome shotgun (WGS) entry which is preliminary data.</text>
</comment>
<feature type="transmembrane region" description="Helical" evidence="1">
    <location>
        <begin position="6"/>
        <end position="26"/>
    </location>
</feature>
<reference evidence="2 3" key="1">
    <citation type="submission" date="2024-09" db="EMBL/GenBank/DDBJ databases">
        <authorList>
            <person name="Sun Q."/>
            <person name="Mori K."/>
        </authorList>
    </citation>
    <scope>NUCLEOTIDE SEQUENCE [LARGE SCALE GENOMIC DNA]</scope>
    <source>
        <strain evidence="2 3">TISTR 2452</strain>
    </source>
</reference>
<dbReference type="InterPro" id="IPR021493">
    <property type="entry name" value="DUF3147"/>
</dbReference>
<dbReference type="EMBL" id="JBHMDO010000003">
    <property type="protein sequence ID" value="MFB9324879.1"/>
    <property type="molecule type" value="Genomic_DNA"/>
</dbReference>
<dbReference type="RefSeq" id="WP_377489574.1">
    <property type="nucleotide sequence ID" value="NZ_JBHMDO010000003.1"/>
</dbReference>
<keyword evidence="1" id="KW-0812">Transmembrane</keyword>
<evidence type="ECO:0000313" key="2">
    <source>
        <dbReference type="EMBL" id="MFB9324879.1"/>
    </source>
</evidence>
<feature type="transmembrane region" description="Helical" evidence="1">
    <location>
        <begin position="33"/>
        <end position="52"/>
    </location>
</feature>
<keyword evidence="3" id="KW-1185">Reference proteome</keyword>
<keyword evidence="1" id="KW-0472">Membrane</keyword>
<feature type="transmembrane region" description="Helical" evidence="1">
    <location>
        <begin position="72"/>
        <end position="91"/>
    </location>
</feature>
<sequence length="120" mass="12110">MLHLSLTAIILRFALGGGAVAAASLIAKRSGGAIGGIFAAFPAVFLAALLTIRFDHAGEALVARSIDLSEGALIGMGINVACAVAVGVLCASKGWKKGLSLSVLGWLMASISISYFMFAA</sequence>
<evidence type="ECO:0000256" key="1">
    <source>
        <dbReference type="SAM" id="Phobius"/>
    </source>
</evidence>
<dbReference type="Proteomes" id="UP001589747">
    <property type="component" value="Unassembled WGS sequence"/>
</dbReference>
<evidence type="ECO:0000313" key="3">
    <source>
        <dbReference type="Proteomes" id="UP001589747"/>
    </source>
</evidence>